<dbReference type="PANTHER" id="PTHR43409:SF16">
    <property type="entry name" value="SLR0320 PROTEIN"/>
    <property type="match status" value="1"/>
</dbReference>
<feature type="domain" description="B12-binding" evidence="6">
    <location>
        <begin position="2"/>
        <end position="139"/>
    </location>
</feature>
<evidence type="ECO:0000313" key="9">
    <source>
        <dbReference type="Proteomes" id="UP001221217"/>
    </source>
</evidence>
<dbReference type="SFLD" id="SFLDG01082">
    <property type="entry name" value="B12-binding_domain_containing"/>
    <property type="match status" value="1"/>
</dbReference>
<accession>A0AAJ1IFN1</accession>
<evidence type="ECO:0000256" key="3">
    <source>
        <dbReference type="ARBA" id="ARBA00022723"/>
    </source>
</evidence>
<dbReference type="EMBL" id="JAQQAL010000012">
    <property type="protein sequence ID" value="MDC7226515.1"/>
    <property type="molecule type" value="Genomic_DNA"/>
</dbReference>
<dbReference type="GO" id="GO:0051539">
    <property type="term" value="F:4 iron, 4 sulfur cluster binding"/>
    <property type="evidence" value="ECO:0007669"/>
    <property type="project" value="UniProtKB-KW"/>
</dbReference>
<dbReference type="PROSITE" id="PS51918">
    <property type="entry name" value="RADICAL_SAM"/>
    <property type="match status" value="1"/>
</dbReference>
<organism evidence="8 9">
    <name type="scientific">Candidatus Thalassospirochaeta sargassi</name>
    <dbReference type="NCBI Taxonomy" id="3119039"/>
    <lineage>
        <taxon>Bacteria</taxon>
        <taxon>Pseudomonadati</taxon>
        <taxon>Spirochaetota</taxon>
        <taxon>Spirochaetia</taxon>
        <taxon>Spirochaetales</taxon>
        <taxon>Spirochaetaceae</taxon>
        <taxon>Candidatus Thalassospirochaeta</taxon>
    </lineage>
</organism>
<keyword evidence="4" id="KW-0408">Iron</keyword>
<name>A0AAJ1IFN1_9SPIO</name>
<dbReference type="InterPro" id="IPR051198">
    <property type="entry name" value="BchE-like"/>
</dbReference>
<dbReference type="SFLD" id="SFLDG01123">
    <property type="entry name" value="methyltransferase_(Class_B)"/>
    <property type="match status" value="1"/>
</dbReference>
<protein>
    <submittedName>
        <fullName evidence="8">B12-binding domain-containing radical SAM protein</fullName>
    </submittedName>
</protein>
<dbReference type="CDD" id="cd01335">
    <property type="entry name" value="Radical_SAM"/>
    <property type="match status" value="1"/>
</dbReference>
<dbReference type="SFLD" id="SFLDS00029">
    <property type="entry name" value="Radical_SAM"/>
    <property type="match status" value="1"/>
</dbReference>
<dbReference type="InterPro" id="IPR006638">
    <property type="entry name" value="Elp3/MiaA/NifB-like_rSAM"/>
</dbReference>
<dbReference type="GO" id="GO:0031419">
    <property type="term" value="F:cobalamin binding"/>
    <property type="evidence" value="ECO:0007669"/>
    <property type="project" value="InterPro"/>
</dbReference>
<evidence type="ECO:0000313" key="8">
    <source>
        <dbReference type="EMBL" id="MDC7226515.1"/>
    </source>
</evidence>
<keyword evidence="3" id="KW-0479">Metal-binding</keyword>
<proteinExistence type="predicted"/>
<dbReference type="PROSITE" id="PS51332">
    <property type="entry name" value="B12_BINDING"/>
    <property type="match status" value="1"/>
</dbReference>
<dbReference type="InterPro" id="IPR007197">
    <property type="entry name" value="rSAM"/>
</dbReference>
<evidence type="ECO:0000256" key="4">
    <source>
        <dbReference type="ARBA" id="ARBA00023004"/>
    </source>
</evidence>
<dbReference type="SMART" id="SM00729">
    <property type="entry name" value="Elp3"/>
    <property type="match status" value="1"/>
</dbReference>
<evidence type="ECO:0000256" key="2">
    <source>
        <dbReference type="ARBA" id="ARBA00022691"/>
    </source>
</evidence>
<evidence type="ECO:0000259" key="7">
    <source>
        <dbReference type="PROSITE" id="PS51918"/>
    </source>
</evidence>
<dbReference type="InterPro" id="IPR006158">
    <property type="entry name" value="Cobalamin-bd"/>
</dbReference>
<comment type="caution">
    <text evidence="8">The sequence shown here is derived from an EMBL/GenBank/DDBJ whole genome shotgun (WGS) entry which is preliminary data.</text>
</comment>
<dbReference type="SUPFAM" id="SSF102114">
    <property type="entry name" value="Radical SAM enzymes"/>
    <property type="match status" value="1"/>
</dbReference>
<evidence type="ECO:0000259" key="6">
    <source>
        <dbReference type="PROSITE" id="PS51332"/>
    </source>
</evidence>
<reference evidence="8 9" key="1">
    <citation type="submission" date="2022-12" db="EMBL/GenBank/DDBJ databases">
        <title>Metagenome assembled genome from gulf of manar.</title>
        <authorList>
            <person name="Kohli P."/>
            <person name="Pk S."/>
            <person name="Venkata Ramana C."/>
            <person name="Sasikala C."/>
        </authorList>
    </citation>
    <scope>NUCLEOTIDE SEQUENCE [LARGE SCALE GENOMIC DNA]</scope>
    <source>
        <strain evidence="8">JB008</strain>
    </source>
</reference>
<feature type="domain" description="Radical SAM core" evidence="7">
    <location>
        <begin position="164"/>
        <end position="384"/>
    </location>
</feature>
<evidence type="ECO:0000256" key="5">
    <source>
        <dbReference type="ARBA" id="ARBA00023014"/>
    </source>
</evidence>
<dbReference type="InterPro" id="IPR023404">
    <property type="entry name" value="rSAM_horseshoe"/>
</dbReference>
<dbReference type="Gene3D" id="3.80.30.20">
    <property type="entry name" value="tm_1862 like domain"/>
    <property type="match status" value="1"/>
</dbReference>
<dbReference type="PANTHER" id="PTHR43409">
    <property type="entry name" value="ANAEROBIC MAGNESIUM-PROTOPORPHYRIN IX MONOMETHYL ESTER CYCLASE-RELATED"/>
    <property type="match status" value="1"/>
</dbReference>
<comment type="cofactor">
    <cofactor evidence="1">
        <name>[4Fe-4S] cluster</name>
        <dbReference type="ChEBI" id="CHEBI:49883"/>
    </cofactor>
</comment>
<dbReference type="GO" id="GO:0005829">
    <property type="term" value="C:cytosol"/>
    <property type="evidence" value="ECO:0007669"/>
    <property type="project" value="TreeGrafter"/>
</dbReference>
<dbReference type="Gene3D" id="3.40.50.280">
    <property type="entry name" value="Cobalamin-binding domain"/>
    <property type="match status" value="1"/>
</dbReference>
<sequence length="519" mass="58223">MTISIISIHVEETPPAFPLAAAILKAATKADPRTSDSDVRLIEYYLPVSAYAAARELAESGTDACCFPAYTWNASAIINIASAIRAMNPSIRLITGGPQASADHSQFLNAECFDAVIRGEGERAIVDALTAESCSGNQTTQLIDAPAADFESSPSPYPAAADVIKKHSGILWEVSRGCPYSCAFCYESRGSKTVRTIPENKMRAELHIFRENEIKKIWVLDPTFNYNHGHAEKVLARIAEIYPEAHYTFEIRAELMTEKLCSMMSELNISLQIGLQTINPDAGKIVNRRLSRKKFQNNCRMMSEYGLSFGIDLIYGLPADNYNSFRESLDFAVKAVPNNIDIFPLSVLPGTEISERKEELNLKEIGFPEYQIISNTSFSAEDIALAAKLTEAVDQFYNKEQAFPWFNAVTEAMELTPSELFEAFNRHRNLNVLDFIRAEFYSNGRQKLFPVIESFILWSRTAEQAFANPGREFPVKLCRRPEILDELSGCSPEAFLKRHPNGREKTYTIFFDGEELYIN</sequence>
<dbReference type="AlphaFoldDB" id="A0AAJ1IFN1"/>
<keyword evidence="5" id="KW-0411">Iron-sulfur</keyword>
<dbReference type="Pfam" id="PF02310">
    <property type="entry name" value="B12-binding"/>
    <property type="match status" value="1"/>
</dbReference>
<gene>
    <name evidence="8" type="ORF">PQJ61_07100</name>
</gene>
<dbReference type="InterPro" id="IPR058240">
    <property type="entry name" value="rSAM_sf"/>
</dbReference>
<dbReference type="GO" id="GO:0046872">
    <property type="term" value="F:metal ion binding"/>
    <property type="evidence" value="ECO:0007669"/>
    <property type="project" value="UniProtKB-KW"/>
</dbReference>
<dbReference type="GO" id="GO:0003824">
    <property type="term" value="F:catalytic activity"/>
    <property type="evidence" value="ECO:0007669"/>
    <property type="project" value="InterPro"/>
</dbReference>
<dbReference type="Proteomes" id="UP001221217">
    <property type="component" value="Unassembled WGS sequence"/>
</dbReference>
<keyword evidence="2" id="KW-0949">S-adenosyl-L-methionine</keyword>
<evidence type="ECO:0000256" key="1">
    <source>
        <dbReference type="ARBA" id="ARBA00001966"/>
    </source>
</evidence>
<dbReference type="InterPro" id="IPR034466">
    <property type="entry name" value="Methyltransferase_Class_B"/>
</dbReference>
<dbReference type="Pfam" id="PF04055">
    <property type="entry name" value="Radical_SAM"/>
    <property type="match status" value="1"/>
</dbReference>